<evidence type="ECO:0000313" key="2">
    <source>
        <dbReference type="EMBL" id="MXP65823.1"/>
    </source>
</evidence>
<evidence type="ECO:0008006" key="4">
    <source>
        <dbReference type="Google" id="ProtNLM"/>
    </source>
</evidence>
<protein>
    <recommendedName>
        <fullName evidence="4">HPF/RaiA family ribosome-associated protein</fullName>
    </recommendedName>
</protein>
<dbReference type="EMBL" id="SNVJ01000028">
    <property type="protein sequence ID" value="MXP65823.1"/>
    <property type="molecule type" value="Genomic_DNA"/>
</dbReference>
<name>A0A845BE16_9PROT</name>
<proteinExistence type="predicted"/>
<feature type="compositionally biased region" description="Basic and acidic residues" evidence="1">
    <location>
        <begin position="160"/>
        <end position="169"/>
    </location>
</feature>
<feature type="region of interest" description="Disordered" evidence="1">
    <location>
        <begin position="146"/>
        <end position="169"/>
    </location>
</feature>
<comment type="caution">
    <text evidence="2">The sequence shown here is derived from an EMBL/GenBank/DDBJ whole genome shotgun (WGS) entry which is preliminary data.</text>
</comment>
<dbReference type="Proteomes" id="UP000460715">
    <property type="component" value="Unassembled WGS sequence"/>
</dbReference>
<evidence type="ECO:0000256" key="1">
    <source>
        <dbReference type="SAM" id="MobiDB-lite"/>
    </source>
</evidence>
<dbReference type="Gene3D" id="3.30.160.100">
    <property type="entry name" value="Ribosome hibernation promotion factor-like"/>
    <property type="match status" value="1"/>
</dbReference>
<dbReference type="SUPFAM" id="SSF69754">
    <property type="entry name" value="Ribosome binding protein Y (YfiA homologue)"/>
    <property type="match status" value="1"/>
</dbReference>
<feature type="region of interest" description="Disordered" evidence="1">
    <location>
        <begin position="105"/>
        <end position="128"/>
    </location>
</feature>
<gene>
    <name evidence="2" type="ORF">E0493_20955</name>
</gene>
<keyword evidence="3" id="KW-1185">Reference proteome</keyword>
<accession>A0A845BE16</accession>
<reference evidence="2 3" key="1">
    <citation type="submission" date="2019-03" db="EMBL/GenBank/DDBJ databases">
        <title>Roseomonas sp. a novel Roseomonas species isolated from Sea whip Gorgonian.</title>
        <authorList>
            <person name="Li F."/>
            <person name="Pan X."/>
            <person name="Huang S."/>
            <person name="Li Z."/>
            <person name="Meng B."/>
        </authorList>
    </citation>
    <scope>NUCLEOTIDE SEQUENCE [LARGE SCALE GENOMIC DNA]</scope>
    <source>
        <strain evidence="2 3">M0104</strain>
    </source>
</reference>
<dbReference type="InterPro" id="IPR036567">
    <property type="entry name" value="RHF-like"/>
</dbReference>
<dbReference type="Pfam" id="PF02482">
    <property type="entry name" value="Ribosomal_S30AE"/>
    <property type="match status" value="1"/>
</dbReference>
<dbReference type="RefSeq" id="WP_160939230.1">
    <property type="nucleotide sequence ID" value="NZ_SNVJ01000028.1"/>
</dbReference>
<dbReference type="OrthoDB" id="7275246at2"/>
<evidence type="ECO:0000313" key="3">
    <source>
        <dbReference type="Proteomes" id="UP000460715"/>
    </source>
</evidence>
<sequence length="169" mass="18339">MAGSVWSDSPENTRVAVEGHQLEVGEALKTSAASRIRALAAKYFGRAADATVIFSRQAKGVGFCCNIRFRVAGAIDFDGRAMHRDANGALVMAAEHVAKQLRRRKRALREDKPANPAKDSLFRLHGAPVPERDELLGLLDDGMEDEAAFPEPASGGRPATRRDWPMAAE</sequence>
<dbReference type="InterPro" id="IPR003489">
    <property type="entry name" value="RHF/RaiA"/>
</dbReference>
<dbReference type="AlphaFoldDB" id="A0A845BE16"/>
<organism evidence="2 3">
    <name type="scientific">Teichococcus coralli</name>
    <dbReference type="NCBI Taxonomy" id="2545983"/>
    <lineage>
        <taxon>Bacteria</taxon>
        <taxon>Pseudomonadati</taxon>
        <taxon>Pseudomonadota</taxon>
        <taxon>Alphaproteobacteria</taxon>
        <taxon>Acetobacterales</taxon>
        <taxon>Roseomonadaceae</taxon>
        <taxon>Roseomonas</taxon>
    </lineage>
</organism>